<reference evidence="2" key="2">
    <citation type="submission" date="2021-03" db="EMBL/GenBank/DDBJ databases">
        <authorList>
            <person name="Alouane T."/>
            <person name="Langin T."/>
            <person name="Bonhomme L."/>
        </authorList>
    </citation>
    <scope>NUCLEOTIDE SEQUENCE</scope>
    <source>
        <strain evidence="2">MDC_Fg202</strain>
    </source>
</reference>
<proteinExistence type="predicted"/>
<protein>
    <submittedName>
        <fullName evidence="2">Uncharacterized protein</fullName>
    </submittedName>
</protein>
<keyword evidence="1" id="KW-0732">Signal</keyword>
<evidence type="ECO:0000313" key="2">
    <source>
        <dbReference type="EMBL" id="CAG2009295.1"/>
    </source>
</evidence>
<dbReference type="EMBL" id="CAJPIJ010000191">
    <property type="protein sequence ID" value="CAG2009295.1"/>
    <property type="molecule type" value="Genomic_DNA"/>
</dbReference>
<reference evidence="3" key="1">
    <citation type="submission" date="2019-04" db="EMBL/GenBank/DDBJ databases">
        <authorList>
            <person name="Melise S."/>
            <person name="Noan J."/>
            <person name="Okalmin O."/>
        </authorList>
    </citation>
    <scope>NUCLEOTIDE SEQUENCE</scope>
    <source>
        <strain evidence="3">FN9</strain>
    </source>
</reference>
<dbReference type="Proteomes" id="UP000746612">
    <property type="component" value="Unassembled WGS sequence"/>
</dbReference>
<dbReference type="AlphaFoldDB" id="A0A2H3G6V1"/>
<feature type="signal peptide" evidence="1">
    <location>
        <begin position="1"/>
        <end position="18"/>
    </location>
</feature>
<evidence type="ECO:0000313" key="4">
    <source>
        <dbReference type="Proteomes" id="UP000746612"/>
    </source>
</evidence>
<gene>
    <name evidence="3" type="ORF">FUG_LOCUS257660</name>
    <name evidence="2" type="ORF">MDCFG202_LOCUS579529</name>
</gene>
<dbReference type="OrthoDB" id="5071640at2759"/>
<sequence length="141" mass="15837">MKFFVLFLLAIGVSIGIASHFLDPASLRPVGNRAAKDECSKAIWQSHMIPELLSVYWSRSTKFKIPANPDRVNSASVSHNRTSTDGEIHEEDSKYRVPSYLNYEYTTMNGGIIMEEKPAGFTLLETKPWVSAELAVKDDQE</sequence>
<dbReference type="EMBL" id="CAAKMV010000130">
    <property type="protein sequence ID" value="VIO57544.1"/>
    <property type="molecule type" value="Genomic_DNA"/>
</dbReference>
<feature type="chain" id="PRO_5041123090" evidence="1">
    <location>
        <begin position="19"/>
        <end position="141"/>
    </location>
</feature>
<evidence type="ECO:0000313" key="3">
    <source>
        <dbReference type="EMBL" id="VIO57544.1"/>
    </source>
</evidence>
<organism evidence="2 4">
    <name type="scientific">Gibberella zeae</name>
    <name type="common">Wheat head blight fungus</name>
    <name type="synonym">Fusarium graminearum</name>
    <dbReference type="NCBI Taxonomy" id="5518"/>
    <lineage>
        <taxon>Eukaryota</taxon>
        <taxon>Fungi</taxon>
        <taxon>Dikarya</taxon>
        <taxon>Ascomycota</taxon>
        <taxon>Pezizomycotina</taxon>
        <taxon>Sordariomycetes</taxon>
        <taxon>Hypocreomycetidae</taxon>
        <taxon>Hypocreales</taxon>
        <taxon>Nectriaceae</taxon>
        <taxon>Fusarium</taxon>
    </lineage>
</organism>
<name>A0A2H3G6V1_GIBZA</name>
<accession>A0A2H3G6V1</accession>
<evidence type="ECO:0000256" key="1">
    <source>
        <dbReference type="SAM" id="SignalP"/>
    </source>
</evidence>